<feature type="region of interest" description="Disordered" evidence="1">
    <location>
        <begin position="15"/>
        <end position="54"/>
    </location>
</feature>
<name>A0AAW3TSK3_9SPHN</name>
<protein>
    <submittedName>
        <fullName evidence="2">Uncharacterized protein</fullName>
    </submittedName>
</protein>
<accession>A0AAW3TSK3</accession>
<feature type="compositionally biased region" description="Low complexity" evidence="1">
    <location>
        <begin position="32"/>
        <end position="46"/>
    </location>
</feature>
<evidence type="ECO:0000313" key="2">
    <source>
        <dbReference type="EMBL" id="MBB3876061.1"/>
    </source>
</evidence>
<evidence type="ECO:0000256" key="1">
    <source>
        <dbReference type="SAM" id="MobiDB-lite"/>
    </source>
</evidence>
<evidence type="ECO:0000313" key="3">
    <source>
        <dbReference type="Proteomes" id="UP000528945"/>
    </source>
</evidence>
<gene>
    <name evidence="2" type="ORF">GGR47_002307</name>
</gene>
<dbReference type="Proteomes" id="UP000528945">
    <property type="component" value="Unassembled WGS sequence"/>
</dbReference>
<sequence>MAAITTFLLRKAEVAAKRTEGEDSGGFGVRGSAPSTTASRRSPSPADAREDVAA</sequence>
<reference evidence="2 3" key="1">
    <citation type="submission" date="2020-08" db="EMBL/GenBank/DDBJ databases">
        <title>Genomic Encyclopedia of Type Strains, Phase IV (KMG-IV): sequencing the most valuable type-strain genomes for metagenomic binning, comparative biology and taxonomic classification.</title>
        <authorList>
            <person name="Goeker M."/>
        </authorList>
    </citation>
    <scope>NUCLEOTIDE SEQUENCE [LARGE SCALE GENOMIC DNA]</scope>
    <source>
        <strain evidence="2 3">DSM 15581</strain>
    </source>
</reference>
<dbReference type="EMBL" id="JACIDB010000004">
    <property type="protein sequence ID" value="MBB3876061.1"/>
    <property type="molecule type" value="Genomic_DNA"/>
</dbReference>
<comment type="caution">
    <text evidence="2">The sequence shown here is derived from an EMBL/GenBank/DDBJ whole genome shotgun (WGS) entry which is preliminary data.</text>
</comment>
<dbReference type="AlphaFoldDB" id="A0AAW3TSK3"/>
<organism evidence="2 3">
    <name type="scientific">Sphingomonas aquatilis</name>
    <dbReference type="NCBI Taxonomy" id="93063"/>
    <lineage>
        <taxon>Bacteria</taxon>
        <taxon>Pseudomonadati</taxon>
        <taxon>Pseudomonadota</taxon>
        <taxon>Alphaproteobacteria</taxon>
        <taxon>Sphingomonadales</taxon>
        <taxon>Sphingomonadaceae</taxon>
        <taxon>Sphingomonas</taxon>
    </lineage>
</organism>
<keyword evidence="3" id="KW-1185">Reference proteome</keyword>
<proteinExistence type="predicted"/>